<keyword evidence="2 11" id="KW-0813">Transport</keyword>
<evidence type="ECO:0000256" key="8">
    <source>
        <dbReference type="ARBA" id="ARBA00023077"/>
    </source>
</evidence>
<evidence type="ECO:0000256" key="2">
    <source>
        <dbReference type="ARBA" id="ARBA00022448"/>
    </source>
</evidence>
<keyword evidence="8 12" id="KW-0798">TonB box</keyword>
<dbReference type="GO" id="GO:0009279">
    <property type="term" value="C:cell outer membrane"/>
    <property type="evidence" value="ECO:0007669"/>
    <property type="project" value="UniProtKB-SubCell"/>
</dbReference>
<dbReference type="PANTHER" id="PTHR32552">
    <property type="entry name" value="FERRICHROME IRON RECEPTOR-RELATED"/>
    <property type="match status" value="1"/>
</dbReference>
<evidence type="ECO:0000256" key="6">
    <source>
        <dbReference type="ARBA" id="ARBA00023004"/>
    </source>
</evidence>
<keyword evidence="5 11" id="KW-0812">Transmembrane</keyword>
<proteinExistence type="inferred from homology"/>
<dbReference type="PANTHER" id="PTHR32552:SF81">
    <property type="entry name" value="TONB-DEPENDENT OUTER MEMBRANE RECEPTOR"/>
    <property type="match status" value="1"/>
</dbReference>
<evidence type="ECO:0000256" key="9">
    <source>
        <dbReference type="ARBA" id="ARBA00023136"/>
    </source>
</evidence>
<dbReference type="Gene3D" id="2.40.170.20">
    <property type="entry name" value="TonB-dependent receptor, beta-barrel domain"/>
    <property type="match status" value="2"/>
</dbReference>
<evidence type="ECO:0000256" key="3">
    <source>
        <dbReference type="ARBA" id="ARBA00022452"/>
    </source>
</evidence>
<feature type="domain" description="TonB-dependent receptor plug" evidence="14">
    <location>
        <begin position="36"/>
        <end position="147"/>
    </location>
</feature>
<dbReference type="InterPro" id="IPR036942">
    <property type="entry name" value="Beta-barrel_TonB_sf"/>
</dbReference>
<dbReference type="GO" id="GO:0006826">
    <property type="term" value="P:iron ion transport"/>
    <property type="evidence" value="ECO:0007669"/>
    <property type="project" value="UniProtKB-KW"/>
</dbReference>
<protein>
    <submittedName>
        <fullName evidence="15">Outer membrane receptor proteins, mostly Fe transport</fullName>
    </submittedName>
</protein>
<keyword evidence="7" id="KW-0406">Ion transport</keyword>
<evidence type="ECO:0000256" key="4">
    <source>
        <dbReference type="ARBA" id="ARBA00022496"/>
    </source>
</evidence>
<dbReference type="Pfam" id="PF00593">
    <property type="entry name" value="TonB_dep_Rec_b-barrel"/>
    <property type="match status" value="1"/>
</dbReference>
<evidence type="ECO:0000256" key="11">
    <source>
        <dbReference type="PROSITE-ProRule" id="PRU01360"/>
    </source>
</evidence>
<name>A0A1H3WWQ6_9GAMM</name>
<dbReference type="SUPFAM" id="SSF56935">
    <property type="entry name" value="Porins"/>
    <property type="match status" value="1"/>
</dbReference>
<organism evidence="15 16">
    <name type="scientific">Microbulbifer marinus</name>
    <dbReference type="NCBI Taxonomy" id="658218"/>
    <lineage>
        <taxon>Bacteria</taxon>
        <taxon>Pseudomonadati</taxon>
        <taxon>Pseudomonadota</taxon>
        <taxon>Gammaproteobacteria</taxon>
        <taxon>Cellvibrionales</taxon>
        <taxon>Microbulbiferaceae</taxon>
        <taxon>Microbulbifer</taxon>
    </lineage>
</organism>
<dbReference type="EMBL" id="FNQO01000001">
    <property type="protein sequence ID" value="SDZ91573.1"/>
    <property type="molecule type" value="Genomic_DNA"/>
</dbReference>
<dbReference type="Proteomes" id="UP000198658">
    <property type="component" value="Unassembled WGS sequence"/>
</dbReference>
<evidence type="ECO:0000256" key="12">
    <source>
        <dbReference type="RuleBase" id="RU003357"/>
    </source>
</evidence>
<dbReference type="AlphaFoldDB" id="A0A1H3WWQ6"/>
<gene>
    <name evidence="15" type="ORF">SAMN05216562_1185</name>
</gene>
<keyword evidence="16" id="KW-1185">Reference proteome</keyword>
<dbReference type="RefSeq" id="WP_170833132.1">
    <property type="nucleotide sequence ID" value="NZ_FNQO01000001.1"/>
</dbReference>
<evidence type="ECO:0000256" key="1">
    <source>
        <dbReference type="ARBA" id="ARBA00004571"/>
    </source>
</evidence>
<keyword evidence="3 11" id="KW-1134">Transmembrane beta strand</keyword>
<keyword evidence="9 11" id="KW-0472">Membrane</keyword>
<evidence type="ECO:0000313" key="16">
    <source>
        <dbReference type="Proteomes" id="UP000198658"/>
    </source>
</evidence>
<dbReference type="STRING" id="658218.SAMN05216562_1185"/>
<dbReference type="InterPro" id="IPR000531">
    <property type="entry name" value="Beta-barrel_TonB"/>
</dbReference>
<accession>A0A1H3WWQ6</accession>
<evidence type="ECO:0000313" key="15">
    <source>
        <dbReference type="EMBL" id="SDZ91573.1"/>
    </source>
</evidence>
<evidence type="ECO:0000259" key="13">
    <source>
        <dbReference type="Pfam" id="PF00593"/>
    </source>
</evidence>
<dbReference type="PROSITE" id="PS52016">
    <property type="entry name" value="TONB_DEPENDENT_REC_3"/>
    <property type="match status" value="1"/>
</dbReference>
<keyword evidence="4" id="KW-0410">Iron transport</keyword>
<sequence>MVAAASTAMVPMVEAQGQSVIEEVKVTATRRAQSVTEIPYNISAQSGEALEKGGITDFTKLARSIPGLTFVESGPRDSGLNSGLIIRGLNVEGSGSSDLLSIAAPTVSTYVGETPMFVNLHLKDIERVEVLRGPQGTLYGSGSLGGTIRYIPRKPDHGEFYGEVGTRGSYTSHASGPNSDTYGMVNLPVTDNLALRIVGGYVENQGFVDAHGLVSRDENGYLVPDQGDNPIDSASTGWGALGCGAFSATSSYCTDFALVAGNKRKPRFHNKGNVNGNTIKHARLSAAWDITDDVSALLTYQREEDQAGGRQVVNPDHPEGGEWAYNAHVLEELEREVDLLALDVEADLGFATLSASVSGYRNEADITSDQSGLYVNNLFQATAYYANMPMDVVWGDYAQKDEGKIAELRLVSNGDGPIDYVVGAFWLKQEASALQRDIIPHVYEITGEYLQRELGYTADAVPVAPPASSGFGPDDAFYQNVQPEYSDKALFGELTYHITDDWQATVGARFFQQNFKVQNDLLYLACQCETTDADDVIPTRYEGLGYNGRYSEQDFDDQIFKFNTSYQLSESGMLYFTWAEGFRHGGANAIIERFGDDPELEGKYDSDLATNWEVGLKGNAFDSRLNYTAALFYIDWEDMQFFSLASASGVPVVLNADQARTQGLELEATYYVTDNLITRFGLAYTDAEVTKDTVLPQIEIYKGDRLPGVPETSLNLGLEYHQSLDNGFEIDHRLNAAYTGAVQTDFNPAAPNYTESGSSTIVDFASAVTIDENWQLTLFVDNVFDERALGNGRSANSWNNAPYFANNTPPLAYQQNGYYQFANVNRPRTGGIGLKYTF</sequence>
<keyword evidence="15" id="KW-0675">Receptor</keyword>
<evidence type="ECO:0000256" key="10">
    <source>
        <dbReference type="ARBA" id="ARBA00023237"/>
    </source>
</evidence>
<dbReference type="Pfam" id="PF07715">
    <property type="entry name" value="Plug"/>
    <property type="match status" value="1"/>
</dbReference>
<feature type="domain" description="TonB-dependent receptor-like beta-barrel" evidence="13">
    <location>
        <begin position="337"/>
        <end position="783"/>
    </location>
</feature>
<reference evidence="16" key="1">
    <citation type="submission" date="2016-10" db="EMBL/GenBank/DDBJ databases">
        <authorList>
            <person name="Varghese N."/>
            <person name="Submissions S."/>
        </authorList>
    </citation>
    <scope>NUCLEOTIDE SEQUENCE [LARGE SCALE GENOMIC DNA]</scope>
    <source>
        <strain evidence="16">CGMCC 1.10657</strain>
    </source>
</reference>
<dbReference type="InterPro" id="IPR012910">
    <property type="entry name" value="Plug_dom"/>
</dbReference>
<keyword evidence="6" id="KW-0408">Iron</keyword>
<comment type="similarity">
    <text evidence="11 12">Belongs to the TonB-dependent receptor family.</text>
</comment>
<comment type="subcellular location">
    <subcellularLocation>
        <location evidence="1 11">Cell outer membrane</location>
        <topology evidence="1 11">Multi-pass membrane protein</topology>
    </subcellularLocation>
</comment>
<evidence type="ECO:0000259" key="14">
    <source>
        <dbReference type="Pfam" id="PF07715"/>
    </source>
</evidence>
<dbReference type="InterPro" id="IPR039426">
    <property type="entry name" value="TonB-dep_rcpt-like"/>
</dbReference>
<evidence type="ECO:0000256" key="7">
    <source>
        <dbReference type="ARBA" id="ARBA00023065"/>
    </source>
</evidence>
<keyword evidence="10 11" id="KW-0998">Cell outer membrane</keyword>
<evidence type="ECO:0000256" key="5">
    <source>
        <dbReference type="ARBA" id="ARBA00022692"/>
    </source>
</evidence>